<feature type="transmembrane region" description="Helical" evidence="1">
    <location>
        <begin position="304"/>
        <end position="322"/>
    </location>
</feature>
<feature type="transmembrane region" description="Helical" evidence="1">
    <location>
        <begin position="39"/>
        <end position="57"/>
    </location>
</feature>
<reference evidence="2" key="1">
    <citation type="submission" date="2021-02" db="EMBL/GenBank/DDBJ databases">
        <authorList>
            <person name="Dougan E. K."/>
            <person name="Rhodes N."/>
            <person name="Thang M."/>
            <person name="Chan C."/>
        </authorList>
    </citation>
    <scope>NUCLEOTIDE SEQUENCE</scope>
</reference>
<evidence type="ECO:0000313" key="2">
    <source>
        <dbReference type="EMBL" id="CAE8625900.1"/>
    </source>
</evidence>
<keyword evidence="3" id="KW-1185">Reference proteome</keyword>
<keyword evidence="1" id="KW-0472">Membrane</keyword>
<feature type="transmembrane region" description="Helical" evidence="1">
    <location>
        <begin position="419"/>
        <end position="442"/>
    </location>
</feature>
<protein>
    <recommendedName>
        <fullName evidence="4">Cation/H+ exchanger domain-containing protein</fullName>
    </recommendedName>
</protein>
<dbReference type="EMBL" id="CAJNNV010028840">
    <property type="protein sequence ID" value="CAE8625900.1"/>
    <property type="molecule type" value="Genomic_DNA"/>
</dbReference>
<organism evidence="2 3">
    <name type="scientific">Polarella glacialis</name>
    <name type="common">Dinoflagellate</name>
    <dbReference type="NCBI Taxonomy" id="89957"/>
    <lineage>
        <taxon>Eukaryota</taxon>
        <taxon>Sar</taxon>
        <taxon>Alveolata</taxon>
        <taxon>Dinophyceae</taxon>
        <taxon>Suessiales</taxon>
        <taxon>Suessiaceae</taxon>
        <taxon>Polarella</taxon>
    </lineage>
</organism>
<dbReference type="InterPro" id="IPR051843">
    <property type="entry name" value="CPA1_transporter"/>
</dbReference>
<name>A0A813GLC4_POLGL</name>
<gene>
    <name evidence="2" type="ORF">PGLA1383_LOCUS42879</name>
</gene>
<evidence type="ECO:0000256" key="1">
    <source>
        <dbReference type="SAM" id="Phobius"/>
    </source>
</evidence>
<dbReference type="PANTHER" id="PTHR31102">
    <property type="match status" value="1"/>
</dbReference>
<sequence length="680" mass="73933">MLHGQVIADVQLPKEYPVQLAIAYILLVGYLVRTLFVSLRLPAAVGVILSGFIFSYFLQADIFVERDVLQELAFFLVLLTAGLEISIKDLRPYLFVLAWFPCAVELLAIAAFSAAAMDYTFIEGLNLGLVLAAIGDGLVIPKMKEFSSRFPEHPMPHLMFRWAPLEACFALTFFGVLKGASAPASMPDINMPLLVLANITRIGATLAAGAMFGTLSGWLITYRTKASLFGHQVFTGSSVESFLMLLSVALVSYGLGGNCASGEPLVPIFFSGGSLFQPELLVIVTGSTFAAAADKHTVHHVEHILGGVWVFGQLVLFTMLGSKTSTAIFPELSRLLPIMAVGLTARFIGVSAAIVLTRRERGCEFQNLENTAHDALFCFLATVPRATIQGALGAVPLSQRYFNNFPLSEDARSFIFTAARLYIVCMSVFGMCSLNTFGPCLLRASEKRPAMEIKFLGDHDLDQELLEQLDFNGDNRASDELRVEDAATVLAEEFNLDVETVLELLQQGIVRTRSPQKEQPLFEDGADAAPLAQFDAPGRSVQSEDWQRMQTLGGPPGQVREALRPMVLRPGIQPRRRDRFRAPSVGDCENSIGSERAAASGVLFAYLSCVLEGAALETEVVGSLASGLGEWVLESNQPGQAALSYTLRPSSSAKVSLASKWIRNLRKVMAVRLHQLARAA</sequence>
<feature type="transmembrane region" description="Helical" evidence="1">
    <location>
        <begin position="233"/>
        <end position="255"/>
    </location>
</feature>
<accession>A0A813GLC4</accession>
<feature type="transmembrane region" description="Helical" evidence="1">
    <location>
        <begin position="94"/>
        <end position="115"/>
    </location>
</feature>
<dbReference type="AlphaFoldDB" id="A0A813GLC4"/>
<dbReference type="PANTHER" id="PTHR31102:SF1">
    <property type="entry name" value="CATION_H+ EXCHANGER DOMAIN-CONTAINING PROTEIN"/>
    <property type="match status" value="1"/>
</dbReference>
<comment type="caution">
    <text evidence="2">The sequence shown here is derived from an EMBL/GenBank/DDBJ whole genome shotgun (WGS) entry which is preliminary data.</text>
</comment>
<feature type="transmembrane region" description="Helical" evidence="1">
    <location>
        <begin position="334"/>
        <end position="356"/>
    </location>
</feature>
<proteinExistence type="predicted"/>
<feature type="transmembrane region" description="Helical" evidence="1">
    <location>
        <begin position="69"/>
        <end position="87"/>
    </location>
</feature>
<dbReference type="Proteomes" id="UP000654075">
    <property type="component" value="Unassembled WGS sequence"/>
</dbReference>
<dbReference type="OrthoDB" id="423807at2759"/>
<feature type="transmembrane region" description="Helical" evidence="1">
    <location>
        <begin position="16"/>
        <end position="32"/>
    </location>
</feature>
<feature type="transmembrane region" description="Helical" evidence="1">
    <location>
        <begin position="202"/>
        <end position="221"/>
    </location>
</feature>
<feature type="transmembrane region" description="Helical" evidence="1">
    <location>
        <begin position="121"/>
        <end position="141"/>
    </location>
</feature>
<evidence type="ECO:0000313" key="3">
    <source>
        <dbReference type="Proteomes" id="UP000654075"/>
    </source>
</evidence>
<evidence type="ECO:0008006" key="4">
    <source>
        <dbReference type="Google" id="ProtNLM"/>
    </source>
</evidence>
<keyword evidence="1" id="KW-1133">Transmembrane helix</keyword>
<feature type="transmembrane region" description="Helical" evidence="1">
    <location>
        <begin position="275"/>
        <end position="292"/>
    </location>
</feature>
<feature type="transmembrane region" description="Helical" evidence="1">
    <location>
        <begin position="162"/>
        <end position="182"/>
    </location>
</feature>
<keyword evidence="1" id="KW-0812">Transmembrane</keyword>